<organism evidence="2 3">
    <name type="scientific">Beta vulgaris subsp. vulgaris</name>
    <name type="common">Beet</name>
    <dbReference type="NCBI Taxonomy" id="3555"/>
    <lineage>
        <taxon>Eukaryota</taxon>
        <taxon>Viridiplantae</taxon>
        <taxon>Streptophyta</taxon>
        <taxon>Embryophyta</taxon>
        <taxon>Tracheophyta</taxon>
        <taxon>Spermatophyta</taxon>
        <taxon>Magnoliopsida</taxon>
        <taxon>eudicotyledons</taxon>
        <taxon>Gunneridae</taxon>
        <taxon>Pentapetalae</taxon>
        <taxon>Caryophyllales</taxon>
        <taxon>Chenopodiaceae</taxon>
        <taxon>Betoideae</taxon>
        <taxon>Beta</taxon>
    </lineage>
</organism>
<gene>
    <name evidence="2" type="ORF">BVRB_4g097530</name>
</gene>
<keyword evidence="1" id="KW-1133">Transmembrane helix</keyword>
<proteinExistence type="predicted"/>
<evidence type="ECO:0000313" key="3">
    <source>
        <dbReference type="Proteomes" id="UP000035740"/>
    </source>
</evidence>
<dbReference type="Gramene" id="KMS97902">
    <property type="protein sequence ID" value="KMS97902"/>
    <property type="gene ID" value="BVRB_4g097530"/>
</dbReference>
<dbReference type="Proteomes" id="UP000035740">
    <property type="component" value="Unassembled WGS sequence"/>
</dbReference>
<evidence type="ECO:0000256" key="1">
    <source>
        <dbReference type="SAM" id="Phobius"/>
    </source>
</evidence>
<keyword evidence="1" id="KW-0472">Membrane</keyword>
<feature type="transmembrane region" description="Helical" evidence="1">
    <location>
        <begin position="20"/>
        <end position="42"/>
    </location>
</feature>
<dbReference type="EMBL" id="KQ090288">
    <property type="protein sequence ID" value="KMS97902.1"/>
    <property type="molecule type" value="Genomic_DNA"/>
</dbReference>
<protein>
    <submittedName>
        <fullName evidence="2">Uncharacterized protein</fullName>
    </submittedName>
</protein>
<keyword evidence="1" id="KW-0812">Transmembrane</keyword>
<sequence length="43" mass="5253">MNSVPLHLRHLEIASFWVDFPLTHSYILIYLSLYRIFEFLLLM</sequence>
<reference evidence="2 3" key="1">
    <citation type="journal article" date="2014" name="Nature">
        <title>The genome of the recently domesticated crop plant sugar beet (Beta vulgaris).</title>
        <authorList>
            <person name="Dohm J.C."/>
            <person name="Minoche A.E."/>
            <person name="Holtgrawe D."/>
            <person name="Capella-Gutierrez S."/>
            <person name="Zakrzewski F."/>
            <person name="Tafer H."/>
            <person name="Rupp O."/>
            <person name="Sorensen T.R."/>
            <person name="Stracke R."/>
            <person name="Reinhardt R."/>
            <person name="Goesmann A."/>
            <person name="Kraft T."/>
            <person name="Schulz B."/>
            <person name="Stadler P.F."/>
            <person name="Schmidt T."/>
            <person name="Gabaldon T."/>
            <person name="Lehrach H."/>
            <person name="Weisshaar B."/>
            <person name="Himmelbauer H."/>
        </authorList>
    </citation>
    <scope>NUCLEOTIDE SEQUENCE [LARGE SCALE GENOMIC DNA]</scope>
    <source>
        <tissue evidence="2">Taproot</tissue>
    </source>
</reference>
<evidence type="ECO:0000313" key="2">
    <source>
        <dbReference type="EMBL" id="KMS97902.1"/>
    </source>
</evidence>
<keyword evidence="3" id="KW-1185">Reference proteome</keyword>
<dbReference type="AlphaFoldDB" id="A0A0J8BD63"/>
<accession>A0A0J8BD63</accession>
<name>A0A0J8BD63_BETVV</name>